<evidence type="ECO:0000256" key="8">
    <source>
        <dbReference type="ARBA" id="ARBA00023136"/>
    </source>
</evidence>
<dbReference type="Proteomes" id="UP000886602">
    <property type="component" value="Unassembled WGS sequence"/>
</dbReference>
<dbReference type="GO" id="GO:0090729">
    <property type="term" value="F:toxin activity"/>
    <property type="evidence" value="ECO:0007669"/>
    <property type="project" value="UniProtKB-KW"/>
</dbReference>
<dbReference type="InterPro" id="IPR001343">
    <property type="entry name" value="Hemolysn_Ca-bd"/>
</dbReference>
<protein>
    <submittedName>
        <fullName evidence="10">Calcium-binding protein</fullName>
    </submittedName>
</protein>
<evidence type="ECO:0000259" key="9">
    <source>
        <dbReference type="Pfam" id="PF06594"/>
    </source>
</evidence>
<sequence>MGGPNSLYGYDGNDTLSGGDGTDTLYGGNGNDTLFGNDGNDLLDGEAGNDYLTGGAGSDTYVFRRGGGADSISNYDTSVARIDTLLLDGLNPADIRLEKWGSYDLAFVIKDTGESIKVQNFFDIYSPSAYQIDTVKFADGTSWNRATLIAHEVSVFGTAAADSLGGHNGGPNSLYGYDGNDTLSGGDGADTLNGGNGNDTLFGNDGNDLLDGGTGTDALLGGLGNDTYVIDNVGDTVTENLNQGTDLVQSSITYTLGANVENLTLIGTSAINGTGNALNNVLTGNTAANTLSGGDGNDTLDGGAGADALIGGLGNDTYVVDNVGDVVTENANEGIDLVQSSITYTLTANIENLTLTGTAAINGTGNTLNNALTGNSAANILNGGAGADTLSGGAGNDTYVVDDVGDLVTENLNEGTDLVQSSITYTLGANVENLTLTGTTAINGTGNVLNNVLTGNSAANTLTGGAGNDTYVVDNSGDAVVEAANEGTDQVQSSITYTLGANVENLTLTGTSAINGTGNALNNAITGNGAANTLTGGDGNDTLNGGAGADSLIGGLGNDTYVIDNLGDMVTENPGEGTDLIQSSLTWTLAANVENLTLTGSSAINATGNTQDNVLTGNSAANTLTGGDGNDTLNGGAGADTLIGGLGNDTYVVDNIGDVVTENPGEGTDLVQSSLTWTLAANVENLTLTGTTAINATGNTLDNVLTGNSAANTLTGGDGNDSLDGAAGADTLLGGLGDDIYTVDNALDVVTENANEGIDLINSSLTLTLAANVEALALSGSAALNGTGNALNNLLRGNSGNNVLNGGTGNDILEGGAGNDTLTDTSGTALFNGGAGTDSMTGGASAELYLGGLGNDTLTTGAGNDVILFNKGDGQDTFATGGTGSDTLSLGGSFAYSELTFSKSTNDLVLKVGTTDQLTFKDWYAATPSKPVLNLQVIAEAMAGFAAGGADPLLNQKVENFNFAGLAGAFDAARIATPTLTTWALSNALLNFQLAGSDSAALGGDLAYQYGKTGTLAGIGLTAAQEVIGDAGFGTQAQALRPLAGLQAGAVRLG</sequence>
<dbReference type="GO" id="GO:0005576">
    <property type="term" value="C:extracellular region"/>
    <property type="evidence" value="ECO:0007669"/>
    <property type="project" value="UniProtKB-SubCell"/>
</dbReference>
<keyword evidence="6" id="KW-0106">Calcium</keyword>
<evidence type="ECO:0000313" key="10">
    <source>
        <dbReference type="EMBL" id="MBK7424393.1"/>
    </source>
</evidence>
<evidence type="ECO:0000256" key="6">
    <source>
        <dbReference type="ARBA" id="ARBA00022837"/>
    </source>
</evidence>
<dbReference type="InterPro" id="IPR011049">
    <property type="entry name" value="Serralysin-like_metalloprot_C"/>
</dbReference>
<dbReference type="Pfam" id="PF00353">
    <property type="entry name" value="HemolysinCabind"/>
    <property type="match status" value="10"/>
</dbReference>
<keyword evidence="7" id="KW-0843">Virulence</keyword>
<dbReference type="Gene3D" id="2.150.10.10">
    <property type="entry name" value="Serralysin-like metalloprotease, C-terminal"/>
    <property type="match status" value="6"/>
</dbReference>
<dbReference type="GO" id="GO:0005509">
    <property type="term" value="F:calcium ion binding"/>
    <property type="evidence" value="ECO:0007669"/>
    <property type="project" value="InterPro"/>
</dbReference>
<dbReference type="Pfam" id="PF06594">
    <property type="entry name" value="HCBP_related"/>
    <property type="match status" value="1"/>
</dbReference>
<dbReference type="AlphaFoldDB" id="A0A9D7FED9"/>
<evidence type="ECO:0000313" key="11">
    <source>
        <dbReference type="Proteomes" id="UP000886602"/>
    </source>
</evidence>
<evidence type="ECO:0000256" key="4">
    <source>
        <dbReference type="ARBA" id="ARBA00022656"/>
    </source>
</evidence>
<keyword evidence="4" id="KW-0800">Toxin</keyword>
<keyword evidence="8" id="KW-0472">Membrane</keyword>
<dbReference type="InterPro" id="IPR010566">
    <property type="entry name" value="Haemolys_ca-bd"/>
</dbReference>
<dbReference type="EMBL" id="JADJNC010000030">
    <property type="protein sequence ID" value="MBK7424393.1"/>
    <property type="molecule type" value="Genomic_DNA"/>
</dbReference>
<evidence type="ECO:0000256" key="1">
    <source>
        <dbReference type="ARBA" id="ARBA00004370"/>
    </source>
</evidence>
<name>A0A9D7FED9_9RHOO</name>
<reference evidence="10" key="1">
    <citation type="submission" date="2020-10" db="EMBL/GenBank/DDBJ databases">
        <title>Connecting structure to function with the recovery of over 1000 high-quality activated sludge metagenome-assembled genomes encoding full-length rRNA genes using long-read sequencing.</title>
        <authorList>
            <person name="Singleton C.M."/>
            <person name="Petriglieri F."/>
            <person name="Kristensen J.M."/>
            <person name="Kirkegaard R.H."/>
            <person name="Michaelsen T.Y."/>
            <person name="Andersen M.H."/>
            <person name="Karst S.M."/>
            <person name="Dueholm M.S."/>
            <person name="Nielsen P.H."/>
            <person name="Albertsen M."/>
        </authorList>
    </citation>
    <scope>NUCLEOTIDE SEQUENCE</scope>
    <source>
        <strain evidence="10">EsbW_18-Q3-R4-48_MAXAC.044</strain>
    </source>
</reference>
<dbReference type="InterPro" id="IPR003995">
    <property type="entry name" value="RTX_toxin_determinant-A"/>
</dbReference>
<dbReference type="PANTHER" id="PTHR38340:SF1">
    <property type="entry name" value="S-LAYER PROTEIN"/>
    <property type="match status" value="1"/>
</dbReference>
<gene>
    <name evidence="10" type="ORF">IPJ48_15660</name>
</gene>
<dbReference type="PROSITE" id="PS00330">
    <property type="entry name" value="HEMOLYSIN_CALCIUM"/>
    <property type="match status" value="8"/>
</dbReference>
<evidence type="ECO:0000256" key="5">
    <source>
        <dbReference type="ARBA" id="ARBA00022737"/>
    </source>
</evidence>
<dbReference type="SUPFAM" id="SSF51120">
    <property type="entry name" value="beta-Roll"/>
    <property type="match status" value="8"/>
</dbReference>
<dbReference type="PANTHER" id="PTHR38340">
    <property type="entry name" value="S-LAYER PROTEIN"/>
    <property type="match status" value="1"/>
</dbReference>
<keyword evidence="5" id="KW-0677">Repeat</keyword>
<dbReference type="InterPro" id="IPR018511">
    <property type="entry name" value="Hemolysin-typ_Ca-bd_CS"/>
</dbReference>
<evidence type="ECO:0000256" key="7">
    <source>
        <dbReference type="ARBA" id="ARBA00023026"/>
    </source>
</evidence>
<organism evidence="10 11">
    <name type="scientific">Candidatus Propionivibrio dominans</name>
    <dbReference type="NCBI Taxonomy" id="2954373"/>
    <lineage>
        <taxon>Bacteria</taxon>
        <taxon>Pseudomonadati</taxon>
        <taxon>Pseudomonadota</taxon>
        <taxon>Betaproteobacteria</taxon>
        <taxon>Rhodocyclales</taxon>
        <taxon>Rhodocyclaceae</taxon>
        <taxon>Propionivibrio</taxon>
    </lineage>
</organism>
<feature type="domain" description="Haemolysin-type calcium binding-related" evidence="9">
    <location>
        <begin position="104"/>
        <end position="147"/>
    </location>
</feature>
<dbReference type="PRINTS" id="PR01488">
    <property type="entry name" value="RTXTOXINA"/>
</dbReference>
<proteinExistence type="predicted"/>
<evidence type="ECO:0000256" key="2">
    <source>
        <dbReference type="ARBA" id="ARBA00004613"/>
    </source>
</evidence>
<comment type="caution">
    <text evidence="10">The sequence shown here is derived from an EMBL/GenBank/DDBJ whole genome shotgun (WGS) entry which is preliminary data.</text>
</comment>
<dbReference type="GO" id="GO:0016020">
    <property type="term" value="C:membrane"/>
    <property type="evidence" value="ECO:0007669"/>
    <property type="project" value="UniProtKB-SubCell"/>
</dbReference>
<evidence type="ECO:0000256" key="3">
    <source>
        <dbReference type="ARBA" id="ARBA00022525"/>
    </source>
</evidence>
<dbReference type="InterPro" id="IPR050557">
    <property type="entry name" value="RTX_toxin/Mannuronan_C5-epim"/>
</dbReference>
<dbReference type="PRINTS" id="PR00313">
    <property type="entry name" value="CABNDNGRPT"/>
</dbReference>
<keyword evidence="3" id="KW-0964">Secreted</keyword>
<comment type="subcellular location">
    <subcellularLocation>
        <location evidence="1">Membrane</location>
    </subcellularLocation>
    <subcellularLocation>
        <location evidence="2">Secreted</location>
    </subcellularLocation>
</comment>
<accession>A0A9D7FED9</accession>